<feature type="compositionally biased region" description="Polar residues" evidence="6">
    <location>
        <begin position="688"/>
        <end position="697"/>
    </location>
</feature>
<dbReference type="FunFam" id="2.60.40.150:FF:000070">
    <property type="entry name" value="rab11 family-interacting protein 2 isoform X1"/>
    <property type="match status" value="1"/>
</dbReference>
<feature type="compositionally biased region" description="Basic and acidic residues" evidence="6">
    <location>
        <begin position="672"/>
        <end position="687"/>
    </location>
</feature>
<comment type="subcellular location">
    <subcellularLocation>
        <location evidence="1">Recycling endosome</location>
    </subcellularLocation>
</comment>
<dbReference type="EMBL" id="SWLE01000017">
    <property type="protein sequence ID" value="TNM89808.1"/>
    <property type="molecule type" value="Genomic_DNA"/>
</dbReference>
<dbReference type="GO" id="GO:0045055">
    <property type="term" value="P:regulated exocytosis"/>
    <property type="evidence" value="ECO:0007669"/>
    <property type="project" value="TreeGrafter"/>
</dbReference>
<keyword evidence="5" id="KW-0653">Protein transport</keyword>
<evidence type="ECO:0000256" key="5">
    <source>
        <dbReference type="ARBA" id="ARBA00022927"/>
    </source>
</evidence>
<dbReference type="Gene3D" id="1.20.5.2440">
    <property type="match status" value="1"/>
</dbReference>
<feature type="region of interest" description="Disordered" evidence="6">
    <location>
        <begin position="811"/>
        <end position="859"/>
    </location>
</feature>
<dbReference type="GO" id="GO:0031267">
    <property type="term" value="F:small GTPase binding"/>
    <property type="evidence" value="ECO:0007669"/>
    <property type="project" value="InterPro"/>
</dbReference>
<comment type="caution">
    <text evidence="9">The sequence shown here is derived from an EMBL/GenBank/DDBJ whole genome shotgun (WGS) entry which is preliminary data.</text>
</comment>
<feature type="region of interest" description="Disordered" evidence="6">
    <location>
        <begin position="1075"/>
        <end position="1095"/>
    </location>
</feature>
<evidence type="ECO:0000256" key="3">
    <source>
        <dbReference type="ARBA" id="ARBA00022553"/>
    </source>
</evidence>
<evidence type="ECO:0000256" key="2">
    <source>
        <dbReference type="ARBA" id="ARBA00022448"/>
    </source>
</evidence>
<dbReference type="InterPro" id="IPR037789">
    <property type="entry name" value="FIP_classI"/>
</dbReference>
<evidence type="ECO:0000259" key="8">
    <source>
        <dbReference type="PROSITE" id="PS51511"/>
    </source>
</evidence>
<feature type="compositionally biased region" description="Polar residues" evidence="6">
    <location>
        <begin position="1079"/>
        <end position="1089"/>
    </location>
</feature>
<dbReference type="Pfam" id="PF00168">
    <property type="entry name" value="C2"/>
    <property type="match status" value="1"/>
</dbReference>
<feature type="region of interest" description="Disordered" evidence="6">
    <location>
        <begin position="236"/>
        <end position="259"/>
    </location>
</feature>
<reference evidence="9 10" key="1">
    <citation type="submission" date="2019-04" db="EMBL/GenBank/DDBJ databases">
        <title>The sequence and de novo assembly of Takifugu bimaculatus genome using PacBio and Hi-C technologies.</title>
        <authorList>
            <person name="Xu P."/>
            <person name="Liu B."/>
            <person name="Zhou Z."/>
        </authorList>
    </citation>
    <scope>NUCLEOTIDE SEQUENCE [LARGE SCALE GENOMIC DNA]</scope>
    <source>
        <strain evidence="9">TB-2018</strain>
        <tissue evidence="9">Muscle</tissue>
    </source>
</reference>
<dbReference type="Proteomes" id="UP000516260">
    <property type="component" value="Chromosome 4"/>
</dbReference>
<protein>
    <recommendedName>
        <fullName evidence="11">C2 domain-containing protein</fullName>
    </recommendedName>
</protein>
<organism evidence="9 10">
    <name type="scientific">Takifugu bimaculatus</name>
    <dbReference type="NCBI Taxonomy" id="433685"/>
    <lineage>
        <taxon>Eukaryota</taxon>
        <taxon>Metazoa</taxon>
        <taxon>Chordata</taxon>
        <taxon>Craniata</taxon>
        <taxon>Vertebrata</taxon>
        <taxon>Euteleostomi</taxon>
        <taxon>Actinopterygii</taxon>
        <taxon>Neopterygii</taxon>
        <taxon>Teleostei</taxon>
        <taxon>Neoteleostei</taxon>
        <taxon>Acanthomorphata</taxon>
        <taxon>Eupercaria</taxon>
        <taxon>Tetraodontiformes</taxon>
        <taxon>Tetradontoidea</taxon>
        <taxon>Tetraodontidae</taxon>
        <taxon>Takifugu</taxon>
    </lineage>
</organism>
<keyword evidence="10" id="KW-1185">Reference proteome</keyword>
<feature type="compositionally biased region" description="Basic and acidic residues" evidence="6">
    <location>
        <begin position="988"/>
        <end position="1002"/>
    </location>
</feature>
<dbReference type="InterPro" id="IPR000008">
    <property type="entry name" value="C2_dom"/>
</dbReference>
<feature type="compositionally biased region" description="Polar residues" evidence="6">
    <location>
        <begin position="739"/>
        <end position="770"/>
    </location>
</feature>
<feature type="region of interest" description="Disordered" evidence="6">
    <location>
        <begin position="431"/>
        <end position="459"/>
    </location>
</feature>
<feature type="region of interest" description="Disordered" evidence="6">
    <location>
        <begin position="672"/>
        <end position="777"/>
    </location>
</feature>
<accession>A0A4Z2BDP8</accession>
<evidence type="ECO:0000256" key="1">
    <source>
        <dbReference type="ARBA" id="ARBA00004172"/>
    </source>
</evidence>
<feature type="region of interest" description="Disordered" evidence="6">
    <location>
        <begin position="922"/>
        <end position="1007"/>
    </location>
</feature>
<evidence type="ECO:0008006" key="11">
    <source>
        <dbReference type="Google" id="ProtNLM"/>
    </source>
</evidence>
<dbReference type="SUPFAM" id="SSF49562">
    <property type="entry name" value="C2 domain (Calcium/lipid-binding domain, CaLB)"/>
    <property type="match status" value="1"/>
</dbReference>
<sequence length="1172" mass="130779">MSLAAQSQMWFPTNVQVTVLQARGLRVKGKNGTSDTYVIIQVAKDKFSTSVAEKSVSPVWKEEASFGLPLFHSSNAERCTLYITAMHRAHVGLDKFLGQAVINLLELFDNKSRKKTDWFKLVDKAGKDDKPRGEVLLDIQFMRNNMSASMFDLSMQDKRRSHISKLKDKVRRKKKDGFTDSASAIVSPVSQIFTDSEGETDTQSLSQSSGVKKKSKLKTLFAPKSNLQRNISQSLSTLRTHPEKSSDLTSNHSSDLSVDSPEVKKTFKLLGHKRTASSDSKTSQGPVSLLGCSKQSNSDLNNLCINGSHLFIEDTKSGSTVSLNSIGQDSVEDVLKHNRHASCVRSDKMILEQQCHLQQEEKSEGEKRCIAEAKRLEEEEKCKLEASRLKEEKENRSREEGEKKRCISEDETQRKKWREEEEKIRKLAEECKMSDLAENPRLEEESHREEEQRQQEEISMSERLTSLFGIVRKKKEELQQDIKDEPPTQAPVSDYSLPISQYLTNPFEDIPLNSVQVGTFVSQKADIGHQDRSAMVFLNRTAKVSAVKPSVDSTLGPPNIHITPFGSLCDSNKSISSVKSSVSMAEKKRALLPPSYQAQGTSNGGNPMKVKEINNPVYEEGETSQRIKKNTLPLPDYESLFPQRRHAVQGHSQWDHVIAEVNQKHIDTSPKFLGKEMSVDGPEDHDPTMSSPQQSNPALRYCPTKPQDTKSTTSRKEASQITRQSGTPPHPHPTPGSSQRHNQGFAQSPIGPSSSTVQRPVNTSASSRESVSARMRDETVKVLQSSLPQQIDQLNALEAQASENQINTHLTLKKNAPTAKPRQKTNGNQLTQEQDSTAEVDFSPASSLPSNTSMSGTDNNCPWTENFAVFDPFPSTDLLSKDPWTQLTNNYQDPFTGGGQKEEKLEDCGMTVEDLNDIFSQNTPVDECKKDSTQSSPSFKRLPNQTIAATTQSNKMCKSPETSTPITRSDHNRSARNTKNESGSQKPQADEKTLNTDGRRENPVGTESLFFIPPRTISDSHQQVIMEEPMEYQSENGSSGKMPLRAWVSPSEVQPVSAQNSSGSGLMIFPRRSHPVKPMNSQTESQHPLSTPAVKEIRVQDSTPGKIQMTDSESQPYTQLTQEELITLVVKQQSDLSRKDAKIIQLEEYIDNLLVRVIEEKPSILQCLQALK</sequence>
<feature type="compositionally biased region" description="Polar residues" evidence="6">
    <location>
        <begin position="844"/>
        <end position="859"/>
    </location>
</feature>
<dbReference type="SUPFAM" id="SSF144270">
    <property type="entry name" value="Eferin C-derminal domain-like"/>
    <property type="match status" value="1"/>
</dbReference>
<name>A0A4Z2BDP8_9TELE</name>
<feature type="compositionally biased region" description="Basic and acidic residues" evidence="6">
    <location>
        <begin position="431"/>
        <end position="456"/>
    </location>
</feature>
<dbReference type="GO" id="GO:0015031">
    <property type="term" value="P:protein transport"/>
    <property type="evidence" value="ECO:0007669"/>
    <property type="project" value="UniProtKB-KW"/>
</dbReference>
<keyword evidence="3" id="KW-0597">Phosphoprotein</keyword>
<dbReference type="PROSITE" id="PS50004">
    <property type="entry name" value="C2"/>
    <property type="match status" value="1"/>
</dbReference>
<keyword evidence="4" id="KW-0967">Endosome</keyword>
<evidence type="ECO:0000313" key="10">
    <source>
        <dbReference type="Proteomes" id="UP000516260"/>
    </source>
</evidence>
<dbReference type="CDD" id="cd08682">
    <property type="entry name" value="C2_Rab11-FIP_classI"/>
    <property type="match status" value="1"/>
</dbReference>
<evidence type="ECO:0000313" key="9">
    <source>
        <dbReference type="EMBL" id="TNM89808.1"/>
    </source>
</evidence>
<feature type="domain" description="C2" evidence="7">
    <location>
        <begin position="1"/>
        <end position="119"/>
    </location>
</feature>
<feature type="compositionally biased region" description="Polar residues" evidence="6">
    <location>
        <begin position="933"/>
        <end position="967"/>
    </location>
</feature>
<evidence type="ECO:0000256" key="6">
    <source>
        <dbReference type="SAM" id="MobiDB-lite"/>
    </source>
</evidence>
<evidence type="ECO:0000256" key="4">
    <source>
        <dbReference type="ARBA" id="ARBA00022753"/>
    </source>
</evidence>
<keyword evidence="2" id="KW-0813">Transport</keyword>
<dbReference type="PROSITE" id="PS51511">
    <property type="entry name" value="FIP_RBD"/>
    <property type="match status" value="1"/>
</dbReference>
<dbReference type="InterPro" id="IPR037245">
    <property type="entry name" value="FIP-RBD_C_sf"/>
</dbReference>
<dbReference type="InterPro" id="IPR019018">
    <property type="entry name" value="Rab-bd_FIP-RBD"/>
</dbReference>
<dbReference type="PANTHER" id="PTHR15746:SF22">
    <property type="entry name" value="RAB11 FAMILY-INTERACTING PROTEIN 1"/>
    <property type="match status" value="1"/>
</dbReference>
<dbReference type="InterPro" id="IPR035892">
    <property type="entry name" value="C2_domain_sf"/>
</dbReference>
<gene>
    <name evidence="9" type="ORF">fugu_004042</name>
</gene>
<dbReference type="PANTHER" id="PTHR15746">
    <property type="entry name" value="RAB11-RELATED"/>
    <property type="match status" value="1"/>
</dbReference>
<proteinExistence type="predicted"/>
<feature type="compositionally biased region" description="Polar residues" evidence="6">
    <location>
        <begin position="247"/>
        <end position="257"/>
    </location>
</feature>
<evidence type="ECO:0000259" key="7">
    <source>
        <dbReference type="PROSITE" id="PS50004"/>
    </source>
</evidence>
<dbReference type="AlphaFoldDB" id="A0A4Z2BDP8"/>
<dbReference type="SMART" id="SM00239">
    <property type="entry name" value="C2"/>
    <property type="match status" value="1"/>
</dbReference>
<dbReference type="Pfam" id="PF09457">
    <property type="entry name" value="RBD-FIP"/>
    <property type="match status" value="1"/>
</dbReference>
<feature type="domain" description="FIP-RBD" evidence="8">
    <location>
        <begin position="1106"/>
        <end position="1168"/>
    </location>
</feature>
<feature type="region of interest" description="Disordered" evidence="6">
    <location>
        <begin position="387"/>
        <end position="412"/>
    </location>
</feature>
<dbReference type="GO" id="GO:0055037">
    <property type="term" value="C:recycling endosome"/>
    <property type="evidence" value="ECO:0007669"/>
    <property type="project" value="UniProtKB-SubCell"/>
</dbReference>
<feature type="compositionally biased region" description="Polar residues" evidence="6">
    <location>
        <begin position="975"/>
        <end position="987"/>
    </location>
</feature>
<dbReference type="Gene3D" id="2.60.40.150">
    <property type="entry name" value="C2 domain"/>
    <property type="match status" value="1"/>
</dbReference>
<feature type="compositionally biased region" description="Polar residues" evidence="6">
    <location>
        <begin position="824"/>
        <end position="837"/>
    </location>
</feature>